<keyword evidence="11" id="KW-1185">Reference proteome</keyword>
<dbReference type="Pfam" id="PF03051">
    <property type="entry name" value="Peptidase_C1_2"/>
    <property type="match status" value="1"/>
</dbReference>
<evidence type="ECO:0000256" key="4">
    <source>
        <dbReference type="ARBA" id="ARBA00022801"/>
    </source>
</evidence>
<feature type="active site" evidence="9">
    <location>
        <position position="425"/>
    </location>
</feature>
<evidence type="ECO:0000256" key="9">
    <source>
        <dbReference type="PIRSR" id="PIRSR005700-1"/>
    </source>
</evidence>
<dbReference type="PIRSF" id="PIRSF005700">
    <property type="entry name" value="PepC"/>
    <property type="match status" value="1"/>
</dbReference>
<proteinExistence type="inferred from homology"/>
<dbReference type="InterPro" id="IPR038765">
    <property type="entry name" value="Papain-like_cys_pep_sf"/>
</dbReference>
<dbReference type="FunFam" id="3.90.70.10:FF:000021">
    <property type="entry name" value="Bleomycin hydrolase"/>
    <property type="match status" value="1"/>
</dbReference>
<dbReference type="GO" id="GO:0070005">
    <property type="term" value="F:cysteine-type aminopeptidase activity"/>
    <property type="evidence" value="ECO:0007669"/>
    <property type="project" value="InterPro"/>
</dbReference>
<dbReference type="CDD" id="cd00585">
    <property type="entry name" value="Peptidase_C1B"/>
    <property type="match status" value="1"/>
</dbReference>
<dbReference type="PROSITE" id="PS00139">
    <property type="entry name" value="THIOL_PROTEASE_CYS"/>
    <property type="match status" value="1"/>
</dbReference>
<evidence type="ECO:0000313" key="11">
    <source>
        <dbReference type="Proteomes" id="UP000664521"/>
    </source>
</evidence>
<reference evidence="10" key="1">
    <citation type="submission" date="2021-03" db="EMBL/GenBank/DDBJ databases">
        <authorList>
            <person name="Tagirdzhanova G."/>
        </authorList>
    </citation>
    <scope>NUCLEOTIDE SEQUENCE</scope>
</reference>
<feature type="active site" evidence="9">
    <location>
        <position position="446"/>
    </location>
</feature>
<gene>
    <name evidence="10" type="ORF">HETSPECPRED_004961</name>
</gene>
<dbReference type="PANTHER" id="PTHR10363:SF2">
    <property type="entry name" value="BLEOMYCIN HYDROLASE"/>
    <property type="match status" value="1"/>
</dbReference>
<comment type="function">
    <text evidence="8">Has aminopeptidase activity, shortening substrate peptides sequentially by 1 amino acid. Has bleomycin hydrolase activity, which can protect the cell from the toxic effects of bleomycin. Has homocysteine-thiolactonase activity, protecting the cell against homocysteine toxicity.</text>
</comment>
<feature type="active site" evidence="9">
    <location>
        <position position="121"/>
    </location>
</feature>
<dbReference type="Gene3D" id="3.90.70.10">
    <property type="entry name" value="Cysteine proteinases"/>
    <property type="match status" value="1"/>
</dbReference>
<comment type="caution">
    <text evidence="10">The sequence shown here is derived from an EMBL/GenBank/DDBJ whole genome shotgun (WGS) entry which is preliminary data.</text>
</comment>
<dbReference type="Proteomes" id="UP000664521">
    <property type="component" value="Unassembled WGS sequence"/>
</dbReference>
<keyword evidence="3 8" id="KW-0645">Protease</keyword>
<comment type="catalytic activity">
    <reaction evidence="1 8">
        <text>Inactivates bleomycin B2 (a cytotoxic glycometallopeptide) by hydrolysis of a carboxyamide bond of beta-aminoalanine, but also shows general aminopeptidase activity. The specificity varies somewhat with source, but amino acid arylamides of Met, Leu and Ala are preferred.</text>
        <dbReference type="EC" id="3.4.22.40"/>
    </reaction>
</comment>
<dbReference type="InterPro" id="IPR000169">
    <property type="entry name" value="Pept_cys_AS"/>
</dbReference>
<dbReference type="SUPFAM" id="SSF54001">
    <property type="entry name" value="Cysteine proteinases"/>
    <property type="match status" value="1"/>
</dbReference>
<evidence type="ECO:0000313" key="10">
    <source>
        <dbReference type="EMBL" id="CAF9905351.1"/>
    </source>
</evidence>
<comment type="similarity">
    <text evidence="8">Belongs to the peptidase C1 family.</text>
</comment>
<dbReference type="GO" id="GO:0009636">
    <property type="term" value="P:response to toxic substance"/>
    <property type="evidence" value="ECO:0007669"/>
    <property type="project" value="TreeGrafter"/>
</dbReference>
<dbReference type="EMBL" id="CAJPDS010000003">
    <property type="protein sequence ID" value="CAF9905351.1"/>
    <property type="molecule type" value="Genomic_DNA"/>
</dbReference>
<protein>
    <recommendedName>
        <fullName evidence="8">Cysteine proteinase 1, mitochondrial</fullName>
        <ecNumber evidence="8">3.4.22.40</ecNumber>
    </recommendedName>
</protein>
<evidence type="ECO:0000256" key="8">
    <source>
        <dbReference type="PIRNR" id="PIRNR005700"/>
    </source>
</evidence>
<comment type="subcellular location">
    <subcellularLocation>
        <location evidence="8">Mitochondrion</location>
    </subcellularLocation>
    <subcellularLocation>
        <location evidence="8">Cytoplasm</location>
    </subcellularLocation>
</comment>
<dbReference type="GO" id="GO:0043418">
    <property type="term" value="P:homocysteine catabolic process"/>
    <property type="evidence" value="ECO:0007669"/>
    <property type="project" value="TreeGrafter"/>
</dbReference>
<dbReference type="GO" id="GO:0005739">
    <property type="term" value="C:mitochondrion"/>
    <property type="evidence" value="ECO:0007669"/>
    <property type="project" value="UniProtKB-SubCell"/>
</dbReference>
<name>A0A8H3EDX7_9LECA</name>
<dbReference type="InterPro" id="IPR004134">
    <property type="entry name" value="Peptidase_C1B"/>
</dbReference>
<keyword evidence="2 8" id="KW-0963">Cytoplasm</keyword>
<organism evidence="10 11">
    <name type="scientific">Heterodermia speciosa</name>
    <dbReference type="NCBI Taxonomy" id="116794"/>
    <lineage>
        <taxon>Eukaryota</taxon>
        <taxon>Fungi</taxon>
        <taxon>Dikarya</taxon>
        <taxon>Ascomycota</taxon>
        <taxon>Pezizomycotina</taxon>
        <taxon>Lecanoromycetes</taxon>
        <taxon>OSLEUM clade</taxon>
        <taxon>Lecanoromycetidae</taxon>
        <taxon>Caliciales</taxon>
        <taxon>Physciaceae</taxon>
        <taxon>Heterodermia</taxon>
    </lineage>
</organism>
<evidence type="ECO:0000256" key="7">
    <source>
        <dbReference type="ARBA" id="ARBA00026080"/>
    </source>
</evidence>
<keyword evidence="5 8" id="KW-0788">Thiol protease</keyword>
<evidence type="ECO:0000256" key="6">
    <source>
        <dbReference type="ARBA" id="ARBA00025347"/>
    </source>
</evidence>
<dbReference type="EC" id="3.4.22.40" evidence="8"/>
<comment type="subunit">
    <text evidence="7">Homohexamer. Binds to nucleic acids. Binds single-stranded DNA and RNA with higher affinity than double-stranded DNA.</text>
</comment>
<comment type="function">
    <text evidence="6">The normal physiological role of the enzyme is unknown, but it is not essential for the viability of yeast cells. Has aminopeptidase activity, shortening substrate peptides sequentially by 1 amino acid. Has bleomycin hydrolase activity, which can protect the cell from the toxic effects of bleomycin. Has homocysteine-thiolactonase activity, protecting the cell against homocysteine toxicity. Acts as a repressor in the GAL4 regulatory system, but this does not require either the peptidase or nucleic acid-binding activities.</text>
</comment>
<evidence type="ECO:0000256" key="2">
    <source>
        <dbReference type="ARBA" id="ARBA00022490"/>
    </source>
</evidence>
<keyword evidence="8" id="KW-0496">Mitochondrion</keyword>
<dbReference type="GO" id="GO:0004197">
    <property type="term" value="F:cysteine-type endopeptidase activity"/>
    <property type="evidence" value="ECO:0007669"/>
    <property type="project" value="UniProtKB-EC"/>
</dbReference>
<accession>A0A8H3EDX7</accession>
<evidence type="ECO:0000256" key="3">
    <source>
        <dbReference type="ARBA" id="ARBA00022670"/>
    </source>
</evidence>
<dbReference type="GO" id="GO:0006508">
    <property type="term" value="P:proteolysis"/>
    <property type="evidence" value="ECO:0007669"/>
    <property type="project" value="UniProtKB-KW"/>
</dbReference>
<sequence length="504" mass="56604">MGAAQSKLPEPVVEERLTERLHALKVEESGIEAEQDYVYVNDQRAPQIMYSPTISINAAQQWEKELMEDPKNRLALSALSSNDTASILTQRSTTIADAQTFNVKIDLEGAPITNQHSSGRCWLFAATNVFRVAVMRRHNLKEFQLSQAYLFFWDKLEKANYFLEQILDTAGEDLEGRLVQRLLESPVGDGGQWDMAANLVEKYGLVPQSLYPDSYNAMNSRSMSSLITTKLREDALELRKLSSDPAKARSSLGGIKDNMMKEIHLILTLMLGPPPNPNKEMTWDFYNKDDKFSSVKITPLNFAKELSSKASVNANAGTDIHELFSLVNDPRNEYGQLLSVSRLGNVVGLRPVRYVNVDMGVIKKACISMLEKDLPVFFGSDVGKFSNRTSGIMDTDLIDYELGFNVRLGLSKAGRLMTGESQMTHAMVLTAVHVIDGKPLRWRVQNSWGDKAGTDGWFVMSDKWMDEFVYQAVVDPRFVSKDIRDVLNKEPKMLPLWDPMGALA</sequence>
<dbReference type="PANTHER" id="PTHR10363">
    <property type="entry name" value="BLEOMYCIN HYDROLASE"/>
    <property type="match status" value="1"/>
</dbReference>
<dbReference type="OrthoDB" id="2666448at2759"/>
<keyword evidence="4 8" id="KW-0378">Hydrolase</keyword>
<evidence type="ECO:0000256" key="1">
    <source>
        <dbReference type="ARBA" id="ARBA00000423"/>
    </source>
</evidence>
<evidence type="ECO:0000256" key="5">
    <source>
        <dbReference type="ARBA" id="ARBA00022807"/>
    </source>
</evidence>
<dbReference type="AlphaFoldDB" id="A0A8H3EDX7"/>